<dbReference type="InterPro" id="IPR027417">
    <property type="entry name" value="P-loop_NTPase"/>
</dbReference>
<sequence>RTRDWVVFHSLHLEHHVSQLEGEADFVILAPNLGCFVIEVKGGGVSFSDGEWFTVNSDGIKSHINDPFEQANLAAHSIMDFLKGRSADLDKFVYFGTGVAFPDVFFDFDKRDVTFSPSQVYDLKRKNDFFTYIRKLSEYYLQKNLSAGRSLKKFKLPSVNEIEKIRTLLRPNFECIPPLSVRMESNSERCIRLTEQQMSVLDKLEYARSAIIHGAAGTGKTLLAVEMAKRKASVPGKKVALMTYTLYLTDFLKRQVAGFENISVFSISDYFEKKSIEYGLASAEEIGLDKKNFYQYLLPVHALKILATEPTEFDTIVIDEGQDFSAQYLILVSMMLKGHIAQGNYYIFGDFLYQGIYDHSVYQQQFSSYIEAMSGTPADIELNVNVRNSLTVQKELDRIAGITTSSIHKDGAADEQIYFLYEDEKDELRQIEKTLNKLIINEKISPERITILSRHHLGKSIASKITNFEVKQYQEGEPASGITFSSIRKFKGLENDIIIVADNDDYAEGNTDLHLLYVAMSRAACKVWVFESLEAQIARQELIASK</sequence>
<dbReference type="InterPro" id="IPR011528">
    <property type="entry name" value="NERD"/>
</dbReference>
<dbReference type="AlphaFoldDB" id="A0A9D2D8J2"/>
<protein>
    <submittedName>
        <fullName evidence="3">NERD domain-containing protein</fullName>
    </submittedName>
</protein>
<dbReference type="GO" id="GO:0043138">
    <property type="term" value="F:3'-5' DNA helicase activity"/>
    <property type="evidence" value="ECO:0007669"/>
    <property type="project" value="TreeGrafter"/>
</dbReference>
<dbReference type="Proteomes" id="UP000824025">
    <property type="component" value="Unassembled WGS sequence"/>
</dbReference>
<feature type="domain" description="NERD" evidence="1">
    <location>
        <begin position="3"/>
        <end position="93"/>
    </location>
</feature>
<gene>
    <name evidence="3" type="ORF">H9726_07820</name>
</gene>
<dbReference type="InterPro" id="IPR000212">
    <property type="entry name" value="DNA_helicase_UvrD/REP"/>
</dbReference>
<dbReference type="Gene3D" id="3.40.50.300">
    <property type="entry name" value="P-loop containing nucleotide triphosphate hydrolases"/>
    <property type="match status" value="2"/>
</dbReference>
<dbReference type="GO" id="GO:0003677">
    <property type="term" value="F:DNA binding"/>
    <property type="evidence" value="ECO:0007669"/>
    <property type="project" value="InterPro"/>
</dbReference>
<dbReference type="PANTHER" id="PTHR11070:SF2">
    <property type="entry name" value="ATP-DEPENDENT DNA HELICASE SRS2"/>
    <property type="match status" value="1"/>
</dbReference>
<evidence type="ECO:0000313" key="3">
    <source>
        <dbReference type="EMBL" id="HIZ10380.1"/>
    </source>
</evidence>
<dbReference type="GO" id="GO:0005524">
    <property type="term" value="F:ATP binding"/>
    <property type="evidence" value="ECO:0007669"/>
    <property type="project" value="InterPro"/>
</dbReference>
<evidence type="ECO:0000313" key="4">
    <source>
        <dbReference type="Proteomes" id="UP000824025"/>
    </source>
</evidence>
<feature type="non-terminal residue" evidence="3">
    <location>
        <position position="1"/>
    </location>
</feature>
<dbReference type="Pfam" id="PF08378">
    <property type="entry name" value="NERD"/>
    <property type="match status" value="1"/>
</dbReference>
<name>A0A9D2D8J2_9FIRM</name>
<organism evidence="3 4">
    <name type="scientific">Candidatus Borkfalkia avicola</name>
    <dbReference type="NCBI Taxonomy" id="2838503"/>
    <lineage>
        <taxon>Bacteria</taxon>
        <taxon>Bacillati</taxon>
        <taxon>Bacillota</taxon>
        <taxon>Clostridia</taxon>
        <taxon>Christensenellales</taxon>
        <taxon>Christensenellaceae</taxon>
        <taxon>Candidatus Borkfalkia</taxon>
    </lineage>
</organism>
<dbReference type="GO" id="GO:0000725">
    <property type="term" value="P:recombinational repair"/>
    <property type="evidence" value="ECO:0007669"/>
    <property type="project" value="TreeGrafter"/>
</dbReference>
<proteinExistence type="predicted"/>
<comment type="caution">
    <text evidence="3">The sequence shown here is derived from an EMBL/GenBank/DDBJ whole genome shotgun (WGS) entry which is preliminary data.</text>
</comment>
<evidence type="ECO:0000259" key="1">
    <source>
        <dbReference type="Pfam" id="PF08378"/>
    </source>
</evidence>
<dbReference type="InterPro" id="IPR027785">
    <property type="entry name" value="UvrD-like_helicase_C"/>
</dbReference>
<dbReference type="PANTHER" id="PTHR11070">
    <property type="entry name" value="UVRD / RECB / PCRA DNA HELICASE FAMILY MEMBER"/>
    <property type="match status" value="1"/>
</dbReference>
<reference evidence="3" key="2">
    <citation type="submission" date="2021-04" db="EMBL/GenBank/DDBJ databases">
        <authorList>
            <person name="Gilroy R."/>
        </authorList>
    </citation>
    <scope>NUCLEOTIDE SEQUENCE</scope>
    <source>
        <strain evidence="3">CHK192-19661</strain>
    </source>
</reference>
<dbReference type="EMBL" id="DXCF01000039">
    <property type="protein sequence ID" value="HIZ10380.1"/>
    <property type="molecule type" value="Genomic_DNA"/>
</dbReference>
<dbReference type="Pfam" id="PF13538">
    <property type="entry name" value="UvrD_C_2"/>
    <property type="match status" value="1"/>
</dbReference>
<dbReference type="SUPFAM" id="SSF52540">
    <property type="entry name" value="P-loop containing nucleoside triphosphate hydrolases"/>
    <property type="match status" value="1"/>
</dbReference>
<reference evidence="3" key="1">
    <citation type="journal article" date="2021" name="PeerJ">
        <title>Extensive microbial diversity within the chicken gut microbiome revealed by metagenomics and culture.</title>
        <authorList>
            <person name="Gilroy R."/>
            <person name="Ravi A."/>
            <person name="Getino M."/>
            <person name="Pursley I."/>
            <person name="Horton D.L."/>
            <person name="Alikhan N.F."/>
            <person name="Baker D."/>
            <person name="Gharbi K."/>
            <person name="Hall N."/>
            <person name="Watson M."/>
            <person name="Adriaenssens E.M."/>
            <person name="Foster-Nyarko E."/>
            <person name="Jarju S."/>
            <person name="Secka A."/>
            <person name="Antonio M."/>
            <person name="Oren A."/>
            <person name="Chaudhuri R.R."/>
            <person name="La Ragione R."/>
            <person name="Hildebrand F."/>
            <person name="Pallen M.J."/>
        </authorList>
    </citation>
    <scope>NUCLEOTIDE SEQUENCE</scope>
    <source>
        <strain evidence="3">CHK192-19661</strain>
    </source>
</reference>
<feature type="domain" description="UvrD-like helicase C-terminal" evidence="2">
    <location>
        <begin position="482"/>
        <end position="529"/>
    </location>
</feature>
<evidence type="ECO:0000259" key="2">
    <source>
        <dbReference type="Pfam" id="PF13538"/>
    </source>
</evidence>
<accession>A0A9D2D8J2</accession>